<gene>
    <name evidence="6" type="ORF">E1I69_15815</name>
</gene>
<evidence type="ECO:0000256" key="3">
    <source>
        <dbReference type="PIRSR" id="PIRSR603782-1"/>
    </source>
</evidence>
<dbReference type="SUPFAM" id="SSF52833">
    <property type="entry name" value="Thioredoxin-like"/>
    <property type="match status" value="1"/>
</dbReference>
<evidence type="ECO:0000313" key="6">
    <source>
        <dbReference type="EMBL" id="THE11212.1"/>
    </source>
</evidence>
<dbReference type="RefSeq" id="WP_136380535.1">
    <property type="nucleotide sequence ID" value="NZ_SLUB01000032.1"/>
</dbReference>
<keyword evidence="2 3" id="KW-0186">Copper</keyword>
<protein>
    <submittedName>
        <fullName evidence="6">SCO family protein</fullName>
    </submittedName>
</protein>
<dbReference type="Pfam" id="PF02630">
    <property type="entry name" value="SCO1-SenC"/>
    <property type="match status" value="1"/>
</dbReference>
<feature type="binding site" evidence="3">
    <location>
        <position position="78"/>
    </location>
    <ligand>
        <name>Cu cation</name>
        <dbReference type="ChEBI" id="CHEBI:23378"/>
    </ligand>
</feature>
<sequence>MLRKSVGILFALVAGITMLWIGTDGLQAFTAEKARIIKLEREQPKLPSATLIDSNSKEFHLNELKGKYTLFTFMYTSCGDVCPVLERNFAEIYENIPKDVIGKEVVLVSISFDPENDSPTVLKSYSDHFGADGDQWKMATIQNEQELQDVLDTLGVIVIPNEYGGYEHNSAFYVVNPEGKLTNIFDYQTPQTVVEYLDTFLF</sequence>
<reference evidence="6 7" key="1">
    <citation type="journal article" date="2019" name="Indoor Air">
        <title>Impacts of indoor surface finishes on bacterial viability.</title>
        <authorList>
            <person name="Hu J."/>
            <person name="Maamar S.B."/>
            <person name="Glawe A.J."/>
            <person name="Gottel N."/>
            <person name="Gilbert J.A."/>
            <person name="Hartmann E.M."/>
        </authorList>
    </citation>
    <scope>NUCLEOTIDE SEQUENCE [LARGE SCALE GENOMIC DNA]</scope>
    <source>
        <strain evidence="6 7">AF060A6</strain>
    </source>
</reference>
<evidence type="ECO:0000259" key="5">
    <source>
        <dbReference type="PROSITE" id="PS51352"/>
    </source>
</evidence>
<evidence type="ECO:0000256" key="2">
    <source>
        <dbReference type="ARBA" id="ARBA00023008"/>
    </source>
</evidence>
<feature type="binding site" evidence="3">
    <location>
        <position position="168"/>
    </location>
    <ligand>
        <name>Cu cation</name>
        <dbReference type="ChEBI" id="CHEBI:23378"/>
    </ligand>
</feature>
<feature type="binding site" evidence="3">
    <location>
        <position position="82"/>
    </location>
    <ligand>
        <name>Cu cation</name>
        <dbReference type="ChEBI" id="CHEBI:23378"/>
    </ligand>
</feature>
<evidence type="ECO:0000256" key="4">
    <source>
        <dbReference type="PIRSR" id="PIRSR603782-2"/>
    </source>
</evidence>
<dbReference type="CDD" id="cd02968">
    <property type="entry name" value="SCO"/>
    <property type="match status" value="1"/>
</dbReference>
<dbReference type="Gene3D" id="3.40.30.10">
    <property type="entry name" value="Glutaredoxin"/>
    <property type="match status" value="1"/>
</dbReference>
<dbReference type="AlphaFoldDB" id="A0A4S3PR14"/>
<dbReference type="EMBL" id="SLUB01000032">
    <property type="protein sequence ID" value="THE11212.1"/>
    <property type="molecule type" value="Genomic_DNA"/>
</dbReference>
<dbReference type="InterPro" id="IPR003782">
    <property type="entry name" value="SCO1/SenC"/>
</dbReference>
<dbReference type="OrthoDB" id="9811998at2"/>
<keyword evidence="4" id="KW-1015">Disulfide bond</keyword>
<dbReference type="PANTHER" id="PTHR12151:SF25">
    <property type="entry name" value="LINALOOL DEHYDRATASE_ISOMERASE DOMAIN-CONTAINING PROTEIN"/>
    <property type="match status" value="1"/>
</dbReference>
<comment type="similarity">
    <text evidence="1">Belongs to the SCO1/2 family.</text>
</comment>
<dbReference type="PANTHER" id="PTHR12151">
    <property type="entry name" value="ELECTRON TRANSPORT PROTIN SCO1/SENC FAMILY MEMBER"/>
    <property type="match status" value="1"/>
</dbReference>
<name>A0A4S3PR14_9BACI</name>
<dbReference type="InterPro" id="IPR013766">
    <property type="entry name" value="Thioredoxin_domain"/>
</dbReference>
<evidence type="ECO:0000313" key="7">
    <source>
        <dbReference type="Proteomes" id="UP000306477"/>
    </source>
</evidence>
<dbReference type="Proteomes" id="UP000306477">
    <property type="component" value="Unassembled WGS sequence"/>
</dbReference>
<feature type="disulfide bond" description="Redox-active" evidence="4">
    <location>
        <begin position="78"/>
        <end position="82"/>
    </location>
</feature>
<dbReference type="STRING" id="1033734.GCA_000285535_01277"/>
<keyword evidence="7" id="KW-1185">Reference proteome</keyword>
<proteinExistence type="inferred from homology"/>
<comment type="caution">
    <text evidence="6">The sequence shown here is derived from an EMBL/GenBank/DDBJ whole genome shotgun (WGS) entry which is preliminary data.</text>
</comment>
<dbReference type="PROSITE" id="PS51352">
    <property type="entry name" value="THIOREDOXIN_2"/>
    <property type="match status" value="1"/>
</dbReference>
<evidence type="ECO:0000256" key="1">
    <source>
        <dbReference type="ARBA" id="ARBA00010996"/>
    </source>
</evidence>
<accession>A0A4S3PR14</accession>
<keyword evidence="3" id="KW-0479">Metal-binding</keyword>
<dbReference type="GO" id="GO:0046872">
    <property type="term" value="F:metal ion binding"/>
    <property type="evidence" value="ECO:0007669"/>
    <property type="project" value="UniProtKB-KW"/>
</dbReference>
<feature type="domain" description="Thioredoxin" evidence="5">
    <location>
        <begin position="40"/>
        <end position="202"/>
    </location>
</feature>
<organism evidence="6 7">
    <name type="scientific">Bacillus timonensis</name>
    <dbReference type="NCBI Taxonomy" id="1033734"/>
    <lineage>
        <taxon>Bacteria</taxon>
        <taxon>Bacillati</taxon>
        <taxon>Bacillota</taxon>
        <taxon>Bacilli</taxon>
        <taxon>Bacillales</taxon>
        <taxon>Bacillaceae</taxon>
        <taxon>Bacillus</taxon>
    </lineage>
</organism>
<dbReference type="InterPro" id="IPR036249">
    <property type="entry name" value="Thioredoxin-like_sf"/>
</dbReference>